<gene>
    <name evidence="3" type="ORF">KQI42_18110</name>
</gene>
<dbReference type="RefSeq" id="WP_216521814.1">
    <property type="nucleotide sequence ID" value="NZ_JAHLPM010000021.1"/>
</dbReference>
<dbReference type="Pfam" id="PF03816">
    <property type="entry name" value="LytR_cpsA_psr"/>
    <property type="match status" value="1"/>
</dbReference>
<dbReference type="NCBIfam" id="TIGR00350">
    <property type="entry name" value="lytR_cpsA_psr"/>
    <property type="match status" value="1"/>
</dbReference>
<evidence type="ECO:0000313" key="4">
    <source>
        <dbReference type="Proteomes" id="UP000749471"/>
    </source>
</evidence>
<feature type="domain" description="Cell envelope-related transcriptional attenuator" evidence="2">
    <location>
        <begin position="91"/>
        <end position="241"/>
    </location>
</feature>
<dbReference type="PANTHER" id="PTHR33392">
    <property type="entry name" value="POLYISOPRENYL-TEICHOIC ACID--PEPTIDOGLYCAN TEICHOIC ACID TRANSFERASE TAGU"/>
    <property type="match status" value="1"/>
</dbReference>
<dbReference type="PANTHER" id="PTHR33392:SF6">
    <property type="entry name" value="POLYISOPRENYL-TEICHOIC ACID--PEPTIDOGLYCAN TEICHOIC ACID TRANSFERASE TAGU"/>
    <property type="match status" value="1"/>
</dbReference>
<dbReference type="EMBL" id="JAHLPM010000021">
    <property type="protein sequence ID" value="MBU5439927.1"/>
    <property type="molecule type" value="Genomic_DNA"/>
</dbReference>
<keyword evidence="4" id="KW-1185">Reference proteome</keyword>
<sequence>MKKKFLVTFIISLICFSMLYTGIWKKFLNKDLSATIGKNERDRTEEENEIEPKVKDEILFLMMGIDDQGGIAKVKEKKIEGENKHKPTGNRTDTMMLCKVNFDTGEINILSIPRDTKVKISGRKNEAKINAAHSHGGPYLAVDTVKNLLNIDLNYYVTVDYKAVKEIVDAIGGVEIDVPMNMKYYDPTDKPPLKINLKKGLQVLDGDKAIQFLRFRSGYAEADIGRIKSQQMFMKELVKQTLKPKNILKLPKLVNTYFDYVDTNIPFGVIMQGIGSVNKIDMENMKTNTIPGYGKKISGADYWIYNKDETAKIIKDMFGDYLLN</sequence>
<proteinExistence type="inferred from homology"/>
<evidence type="ECO:0000259" key="2">
    <source>
        <dbReference type="Pfam" id="PF03816"/>
    </source>
</evidence>
<protein>
    <submittedName>
        <fullName evidence="3">LCP family protein</fullName>
    </submittedName>
</protein>
<organism evidence="3 4">
    <name type="scientific">Tissierella simiarum</name>
    <dbReference type="NCBI Taxonomy" id="2841534"/>
    <lineage>
        <taxon>Bacteria</taxon>
        <taxon>Bacillati</taxon>
        <taxon>Bacillota</taxon>
        <taxon>Tissierellia</taxon>
        <taxon>Tissierellales</taxon>
        <taxon>Tissierellaceae</taxon>
        <taxon>Tissierella</taxon>
    </lineage>
</organism>
<reference evidence="3 4" key="1">
    <citation type="submission" date="2021-06" db="EMBL/GenBank/DDBJ databases">
        <authorList>
            <person name="Sun Q."/>
            <person name="Li D."/>
        </authorList>
    </citation>
    <scope>NUCLEOTIDE SEQUENCE [LARGE SCALE GENOMIC DNA]</scope>
    <source>
        <strain evidence="3 4">MSJ-40</strain>
    </source>
</reference>
<evidence type="ECO:0000256" key="1">
    <source>
        <dbReference type="ARBA" id="ARBA00006068"/>
    </source>
</evidence>
<dbReference type="Proteomes" id="UP000749471">
    <property type="component" value="Unassembled WGS sequence"/>
</dbReference>
<evidence type="ECO:0000313" key="3">
    <source>
        <dbReference type="EMBL" id="MBU5439927.1"/>
    </source>
</evidence>
<dbReference type="InterPro" id="IPR050922">
    <property type="entry name" value="LytR/CpsA/Psr_CW_biosynth"/>
</dbReference>
<name>A0ABS6EAI1_9FIRM</name>
<dbReference type="InterPro" id="IPR004474">
    <property type="entry name" value="LytR_CpsA_psr"/>
</dbReference>
<comment type="similarity">
    <text evidence="1">Belongs to the LytR/CpsA/Psr (LCP) family.</text>
</comment>
<comment type="caution">
    <text evidence="3">The sequence shown here is derived from an EMBL/GenBank/DDBJ whole genome shotgun (WGS) entry which is preliminary data.</text>
</comment>
<accession>A0ABS6EAI1</accession>